<dbReference type="Pfam" id="PF08220">
    <property type="entry name" value="HTH_DeoR"/>
    <property type="match status" value="1"/>
</dbReference>
<dbReference type="EMBL" id="MPJW01000176">
    <property type="protein sequence ID" value="OLU38145.1"/>
    <property type="molecule type" value="Genomic_DNA"/>
</dbReference>
<dbReference type="AlphaFoldDB" id="A0A1U7NEM3"/>
<dbReference type="PANTHER" id="PTHR30363:SF44">
    <property type="entry name" value="AGA OPERON TRANSCRIPTIONAL REPRESSOR-RELATED"/>
    <property type="match status" value="1"/>
</dbReference>
<proteinExistence type="predicted"/>
<dbReference type="GO" id="GO:0003700">
    <property type="term" value="F:DNA-binding transcription factor activity"/>
    <property type="evidence" value="ECO:0007669"/>
    <property type="project" value="InterPro"/>
</dbReference>
<reference evidence="4 5" key="1">
    <citation type="submission" date="2016-11" db="EMBL/GenBank/DDBJ databases">
        <title>Description of two novel members of the family Erysipelotrichaceae: Ileibacterium lipovorans gen. nov., sp. nov. and Dubosiella newyorkensis, gen. nov., sp. nov.</title>
        <authorList>
            <person name="Cox L.M."/>
            <person name="Sohn J."/>
            <person name="Tyrrell K.L."/>
            <person name="Citron D.M."/>
            <person name="Lawson P.A."/>
            <person name="Patel N.B."/>
            <person name="Iizumi T."/>
            <person name="Perez-Perez G.I."/>
            <person name="Goldstein E.J."/>
            <person name="Blaser M.J."/>
        </authorList>
    </citation>
    <scope>NUCLEOTIDE SEQUENCE [LARGE SCALE GENOMIC DNA]</scope>
    <source>
        <strain evidence="4 5">NYU-BL-A3</strain>
    </source>
</reference>
<dbReference type="SMART" id="SM00420">
    <property type="entry name" value="HTH_DEOR"/>
    <property type="match status" value="1"/>
</dbReference>
<evidence type="ECO:0000256" key="1">
    <source>
        <dbReference type="ARBA" id="ARBA00023015"/>
    </source>
</evidence>
<dbReference type="SUPFAM" id="SSF46785">
    <property type="entry name" value="Winged helix' DNA-binding domain"/>
    <property type="match status" value="1"/>
</dbReference>
<accession>A0A1U7NEM3</accession>
<name>A0A1U7NEM3_9FIRM</name>
<dbReference type="InterPro" id="IPR050313">
    <property type="entry name" value="Carb_Metab_HTH_regulators"/>
</dbReference>
<gene>
    <name evidence="4" type="ORF">BO222_08935</name>
</gene>
<feature type="domain" description="HTH deoR-type" evidence="3">
    <location>
        <begin position="3"/>
        <end position="58"/>
    </location>
</feature>
<dbReference type="InterPro" id="IPR014036">
    <property type="entry name" value="DeoR-like_C"/>
</dbReference>
<protein>
    <submittedName>
        <fullName evidence="4">DeoR family transcriptional regulator</fullName>
    </submittedName>
</protein>
<dbReference type="SMART" id="SM01134">
    <property type="entry name" value="DeoRC"/>
    <property type="match status" value="1"/>
</dbReference>
<dbReference type="InterPro" id="IPR001034">
    <property type="entry name" value="DeoR_HTH"/>
</dbReference>
<keyword evidence="2" id="KW-0804">Transcription</keyword>
<keyword evidence="1" id="KW-0805">Transcription regulation</keyword>
<dbReference type="Gene3D" id="3.40.50.1360">
    <property type="match status" value="1"/>
</dbReference>
<dbReference type="Gene3D" id="1.10.10.10">
    <property type="entry name" value="Winged helix-like DNA-binding domain superfamily/Winged helix DNA-binding domain"/>
    <property type="match status" value="1"/>
</dbReference>
<dbReference type="InterPro" id="IPR036390">
    <property type="entry name" value="WH_DNA-bd_sf"/>
</dbReference>
<comment type="caution">
    <text evidence="4">The sequence shown here is derived from an EMBL/GenBank/DDBJ whole genome shotgun (WGS) entry which is preliminary data.</text>
</comment>
<evidence type="ECO:0000313" key="4">
    <source>
        <dbReference type="EMBL" id="OLU38145.1"/>
    </source>
</evidence>
<keyword evidence="5" id="KW-1185">Reference proteome</keyword>
<dbReference type="GeneID" id="82203286"/>
<dbReference type="InterPro" id="IPR036388">
    <property type="entry name" value="WH-like_DNA-bd_sf"/>
</dbReference>
<dbReference type="InterPro" id="IPR037171">
    <property type="entry name" value="NagB/RpiA_transferase-like"/>
</dbReference>
<evidence type="ECO:0000313" key="5">
    <source>
        <dbReference type="Proteomes" id="UP000186341"/>
    </source>
</evidence>
<dbReference type="PRINTS" id="PR00037">
    <property type="entry name" value="HTHLACR"/>
</dbReference>
<sequence length="252" mass="28617">MTVEQRHQEILNELHQNGKVRVKDLAEKFNVTEDLIRKDLNVLENAGQLKRNYGGALPIKQNVQRMLASKKKILNMEAKNRIARKAFSLIKDGQLIYLDISTTNVVLARLIAESGLTVTVVTNMLEIMDILSHSNIEVVGIGGHLDYGREGFIGALAYENLKHYRFDLAFVGAIGIEAQENAVTILTAEEGLTKRLMLKNSAVKYLVCEEEKLRRQGNYQFACIEDFDGLITDRELRKEDQKVFDEHFVQVL</sequence>
<dbReference type="Pfam" id="PF00455">
    <property type="entry name" value="DeoRC"/>
    <property type="match status" value="1"/>
</dbReference>
<evidence type="ECO:0000256" key="2">
    <source>
        <dbReference type="ARBA" id="ARBA00023163"/>
    </source>
</evidence>
<dbReference type="OrthoDB" id="9797223at2"/>
<dbReference type="Proteomes" id="UP000186341">
    <property type="component" value="Unassembled WGS sequence"/>
</dbReference>
<dbReference type="PANTHER" id="PTHR30363">
    <property type="entry name" value="HTH-TYPE TRANSCRIPTIONAL REGULATOR SRLR-RELATED"/>
    <property type="match status" value="1"/>
</dbReference>
<organism evidence="4 5">
    <name type="scientific">Ileibacterium valens</name>
    <dbReference type="NCBI Taxonomy" id="1862668"/>
    <lineage>
        <taxon>Bacteria</taxon>
        <taxon>Bacillati</taxon>
        <taxon>Bacillota</taxon>
        <taxon>Erysipelotrichia</taxon>
        <taxon>Erysipelotrichales</taxon>
        <taxon>Erysipelotrichaceae</taxon>
        <taxon>Ileibacterium</taxon>
    </lineage>
</organism>
<dbReference type="SUPFAM" id="SSF100950">
    <property type="entry name" value="NagB/RpiA/CoA transferase-like"/>
    <property type="match status" value="1"/>
</dbReference>
<dbReference type="PROSITE" id="PS51000">
    <property type="entry name" value="HTH_DEOR_2"/>
    <property type="match status" value="1"/>
</dbReference>
<dbReference type="RefSeq" id="WP_075820336.1">
    <property type="nucleotide sequence ID" value="NZ_CAJUTZ010000129.1"/>
</dbReference>
<evidence type="ECO:0000259" key="3">
    <source>
        <dbReference type="PROSITE" id="PS51000"/>
    </source>
</evidence>